<evidence type="ECO:0000256" key="2">
    <source>
        <dbReference type="SAM" id="Phobius"/>
    </source>
</evidence>
<keyword evidence="2" id="KW-0812">Transmembrane</keyword>
<dbReference type="Gene3D" id="3.40.50.150">
    <property type="entry name" value="Vaccinia Virus protein VP39"/>
    <property type="match status" value="1"/>
</dbReference>
<organism evidence="3 4">
    <name type="scientific">Marinicella sediminis</name>
    <dbReference type="NCBI Taxonomy" id="1792834"/>
    <lineage>
        <taxon>Bacteria</taxon>
        <taxon>Pseudomonadati</taxon>
        <taxon>Pseudomonadota</taxon>
        <taxon>Gammaproteobacteria</taxon>
        <taxon>Lysobacterales</taxon>
        <taxon>Marinicellaceae</taxon>
        <taxon>Marinicella</taxon>
    </lineage>
</organism>
<evidence type="ECO:0000256" key="1">
    <source>
        <dbReference type="ARBA" id="ARBA00023115"/>
    </source>
</evidence>
<keyword evidence="4" id="KW-1185">Reference proteome</keyword>
<feature type="transmembrane region" description="Helical" evidence="2">
    <location>
        <begin position="295"/>
        <end position="316"/>
    </location>
</feature>
<feature type="transmembrane region" description="Helical" evidence="2">
    <location>
        <begin position="177"/>
        <end position="198"/>
    </location>
</feature>
<feature type="transmembrane region" description="Helical" evidence="2">
    <location>
        <begin position="262"/>
        <end position="283"/>
    </location>
</feature>
<dbReference type="InterPro" id="IPR029063">
    <property type="entry name" value="SAM-dependent_MTases_sf"/>
</dbReference>
<feature type="transmembrane region" description="Helical" evidence="2">
    <location>
        <begin position="80"/>
        <end position="100"/>
    </location>
</feature>
<keyword evidence="2" id="KW-0472">Membrane</keyword>
<dbReference type="PANTHER" id="PTHR43317">
    <property type="entry name" value="THERMOSPERMINE SYNTHASE ACAULIS5"/>
    <property type="match status" value="1"/>
</dbReference>
<feature type="transmembrane region" description="Helical" evidence="2">
    <location>
        <begin position="229"/>
        <end position="250"/>
    </location>
</feature>
<evidence type="ECO:0008006" key="5">
    <source>
        <dbReference type="Google" id="ProtNLM"/>
    </source>
</evidence>
<dbReference type="SUPFAM" id="SSF53335">
    <property type="entry name" value="S-adenosyl-L-methionine-dependent methyltransferases"/>
    <property type="match status" value="1"/>
</dbReference>
<dbReference type="CDD" id="cd02440">
    <property type="entry name" value="AdoMet_MTases"/>
    <property type="match status" value="1"/>
</dbReference>
<protein>
    <recommendedName>
        <fullName evidence="5">Spermidine synthase</fullName>
    </recommendedName>
</protein>
<dbReference type="Pfam" id="PF01564">
    <property type="entry name" value="Spermine_synth"/>
    <property type="match status" value="1"/>
</dbReference>
<comment type="caution">
    <text evidence="3">The sequence shown here is derived from an EMBL/GenBank/DDBJ whole genome shotgun (WGS) entry which is preliminary data.</text>
</comment>
<keyword evidence="1" id="KW-0620">Polyamine biosynthesis</keyword>
<feature type="transmembrane region" description="Helical" evidence="2">
    <location>
        <begin position="151"/>
        <end position="171"/>
    </location>
</feature>
<dbReference type="PANTHER" id="PTHR43317:SF1">
    <property type="entry name" value="THERMOSPERMINE SYNTHASE ACAULIS5"/>
    <property type="match status" value="1"/>
</dbReference>
<feature type="transmembrane region" description="Helical" evidence="2">
    <location>
        <begin position="336"/>
        <end position="358"/>
    </location>
</feature>
<dbReference type="RefSeq" id="WP_077409964.1">
    <property type="nucleotide sequence ID" value="NZ_JBHRTS010000002.1"/>
</dbReference>
<evidence type="ECO:0000313" key="4">
    <source>
        <dbReference type="Proteomes" id="UP001595533"/>
    </source>
</evidence>
<proteinExistence type="predicted"/>
<gene>
    <name evidence="3" type="ORF">ACFODZ_03420</name>
</gene>
<dbReference type="Proteomes" id="UP001595533">
    <property type="component" value="Unassembled WGS sequence"/>
</dbReference>
<feature type="transmembrane region" description="Helical" evidence="2">
    <location>
        <begin position="39"/>
        <end position="59"/>
    </location>
</feature>
<sequence>MSAKPPYFIYLAVALTGLCSLVYQTIWQRYLSFAIGSDASASVLILTVFLTALSVGYWFSGLRSSHVVGLELKRYGQVECIIGAWAMLFPWMFTLSLPLLGAAGIPVTVIDWSLTTVLIGPPAVLMGVTLPYLTQGLSSGFRTASRTHARIYAINTLGAFAGVVLAGFYLLEHHGLAVTSYALGALNLLIGLLVIIWCRNNQVSLNTPVSEDVVKEAAVESDIHSVNKACVLVVAACSGFLLIALETYFIRLFAIVTEGSHHAYPTVVGAFVAAVGLGAWLAGRWLHLAHRLFAWVPWWMLGLWLLIYYSLAWWPYTDLQLKQWLFSHTDQHQWLLIARFFLTLLVIALPVLASSMLLPWAFHFSKHQSTALGKTTGDLYAVATMATVVGGLVGGFWLFKWFDFQQIFLFFLAVMALMGLVASLAVQPQSIRRVTLCCVCALLLGAWVGFKPPHDLEKRLALGFYFQTNDSDWQAVDGAETARQKLWAWFGHDSWLATAVQPEGRVDVFESSTTAQRMIAINGRSNSDTALADLQGNGLLGLFPYVLTESPKRVLIIGLGTGVTAGMLAHQPDVEQVDVSEINSAVLNQLSLFDDFTYQASQNPKIRLIHQDVVKLLHQTDQGYDMIISIPSNFWVAGVENLMTPEFYALIREHLNPGGAFVQWVPEYRFSEQGLTTLARAFTEQFEHSSLWRLTPNDLVYVYQKGIADPLQQYWIQQRSNLPMLRKTLREMNVYNVRSLLHSQLADHQQLLIMAAQGARHNLDRPQLANMALEALYANDPEYNSTAIIQQFTGQKKAPR</sequence>
<name>A0ABV7JD01_9GAMM</name>
<feature type="transmembrane region" description="Helical" evidence="2">
    <location>
        <begin position="433"/>
        <end position="450"/>
    </location>
</feature>
<reference evidence="4" key="1">
    <citation type="journal article" date="2019" name="Int. J. Syst. Evol. Microbiol.">
        <title>The Global Catalogue of Microorganisms (GCM) 10K type strain sequencing project: providing services to taxonomists for standard genome sequencing and annotation.</title>
        <authorList>
            <consortium name="The Broad Institute Genomics Platform"/>
            <consortium name="The Broad Institute Genome Sequencing Center for Infectious Disease"/>
            <person name="Wu L."/>
            <person name="Ma J."/>
        </authorList>
    </citation>
    <scope>NUCLEOTIDE SEQUENCE [LARGE SCALE GENOMIC DNA]</scope>
    <source>
        <strain evidence="4">KCTC 42953</strain>
    </source>
</reference>
<accession>A0ABV7JD01</accession>
<feature type="transmembrane region" description="Helical" evidence="2">
    <location>
        <begin position="7"/>
        <end position="27"/>
    </location>
</feature>
<evidence type="ECO:0000313" key="3">
    <source>
        <dbReference type="EMBL" id="MFC3193287.1"/>
    </source>
</evidence>
<keyword evidence="2" id="KW-1133">Transmembrane helix</keyword>
<feature type="transmembrane region" description="Helical" evidence="2">
    <location>
        <begin position="405"/>
        <end position="426"/>
    </location>
</feature>
<feature type="transmembrane region" description="Helical" evidence="2">
    <location>
        <begin position="112"/>
        <end position="130"/>
    </location>
</feature>
<dbReference type="EMBL" id="JBHRTS010000002">
    <property type="protein sequence ID" value="MFC3193287.1"/>
    <property type="molecule type" value="Genomic_DNA"/>
</dbReference>
<feature type="transmembrane region" description="Helical" evidence="2">
    <location>
        <begin position="379"/>
        <end position="399"/>
    </location>
</feature>